<feature type="non-terminal residue" evidence="2">
    <location>
        <position position="1"/>
    </location>
</feature>
<evidence type="ECO:0000313" key="2">
    <source>
        <dbReference type="EMBL" id="CAA9550046.1"/>
    </source>
</evidence>
<feature type="non-terminal residue" evidence="2">
    <location>
        <position position="256"/>
    </location>
</feature>
<dbReference type="AlphaFoldDB" id="A0A6J4UGD9"/>
<feature type="compositionally biased region" description="Basic residues" evidence="1">
    <location>
        <begin position="93"/>
        <end position="107"/>
    </location>
</feature>
<accession>A0A6J4UGD9</accession>
<evidence type="ECO:0000256" key="1">
    <source>
        <dbReference type="SAM" id="MobiDB-lite"/>
    </source>
</evidence>
<feature type="compositionally biased region" description="Basic and acidic residues" evidence="1">
    <location>
        <begin position="1"/>
        <end position="23"/>
    </location>
</feature>
<organism evidence="2">
    <name type="scientific">uncultured Thermoleophilia bacterium</name>
    <dbReference type="NCBI Taxonomy" id="1497501"/>
    <lineage>
        <taxon>Bacteria</taxon>
        <taxon>Bacillati</taxon>
        <taxon>Actinomycetota</taxon>
        <taxon>Thermoleophilia</taxon>
        <taxon>environmental samples</taxon>
    </lineage>
</organism>
<reference evidence="2" key="1">
    <citation type="submission" date="2020-02" db="EMBL/GenBank/DDBJ databases">
        <authorList>
            <person name="Meier V. D."/>
        </authorList>
    </citation>
    <scope>NUCLEOTIDE SEQUENCE</scope>
    <source>
        <strain evidence="2">AVDCRST_MAG79</strain>
    </source>
</reference>
<protein>
    <submittedName>
        <fullName evidence="2">Uncharacterized protein</fullName>
    </submittedName>
</protein>
<feature type="compositionally biased region" description="Basic residues" evidence="1">
    <location>
        <begin position="61"/>
        <end position="79"/>
    </location>
</feature>
<name>A0A6J4UGD9_9ACTN</name>
<sequence>GRVGRPGRDRDRRGARARPGDRRPARRRGRARGRLRGRHGRRRGGRSRARAAPRGPDVGAPRRRLVVRAGRRGRGRGPRAARDDRHPGQQRGRLPRRAAHAGRHRRGVAALDRRDAVGRLLLHAGCGPDAAREAQRLGRQRVVDPRLLAEPRAHELLRAEGGGPDDDPGRRGRVGRVGRPGERRLAGLPANADVGARRGPRRDRQRLLREPRADEATRSPGGGRRPRRVPRLGPRVLHHRCERRDRRGRDLGPGGL</sequence>
<feature type="region of interest" description="Disordered" evidence="1">
    <location>
        <begin position="153"/>
        <end position="256"/>
    </location>
</feature>
<dbReference type="EMBL" id="CADCWC010000403">
    <property type="protein sequence ID" value="CAA9550046.1"/>
    <property type="molecule type" value="Genomic_DNA"/>
</dbReference>
<feature type="region of interest" description="Disordered" evidence="1">
    <location>
        <begin position="1"/>
        <end position="109"/>
    </location>
</feature>
<feature type="compositionally biased region" description="Basic and acidic residues" evidence="1">
    <location>
        <begin position="205"/>
        <end position="217"/>
    </location>
</feature>
<gene>
    <name evidence="2" type="ORF">AVDCRST_MAG79-2624</name>
</gene>
<feature type="compositionally biased region" description="Basic residues" evidence="1">
    <location>
        <begin position="24"/>
        <end position="51"/>
    </location>
</feature>
<feature type="compositionally biased region" description="Basic residues" evidence="1">
    <location>
        <begin position="224"/>
        <end position="241"/>
    </location>
</feature>
<proteinExistence type="predicted"/>